<name>A0ABN2VYT9_9ACTN</name>
<dbReference type="InterPro" id="IPR003448">
    <property type="entry name" value="Mopterin_biosynth_MoaE"/>
</dbReference>
<dbReference type="SUPFAM" id="SSF54690">
    <property type="entry name" value="Molybdopterin synthase subunit MoaE"/>
    <property type="match status" value="1"/>
</dbReference>
<sequence>MTRVRLADVRDSPLSLDEVFDAVRDPAAGAVVLFTGVVRDHDGDRDVTALEYSAHPSAADRLREVAERIATSEDVEAVAAVHRVGDLRVGDLAVVVAAAAGHRQSAFVAARRLIDETKAEVPLWKHQLFAAGDAEWVHPSSP</sequence>
<gene>
    <name evidence="1" type="ORF">GCM10009821_16240</name>
</gene>
<dbReference type="Pfam" id="PF02391">
    <property type="entry name" value="MoaE"/>
    <property type="match status" value="1"/>
</dbReference>
<dbReference type="PANTHER" id="PTHR23404">
    <property type="entry name" value="MOLYBDOPTERIN SYNTHASE RELATED"/>
    <property type="match status" value="1"/>
</dbReference>
<keyword evidence="2" id="KW-1185">Reference proteome</keyword>
<protein>
    <submittedName>
        <fullName evidence="1">Molybdenum cofactor biosynthesis protein MoaE</fullName>
    </submittedName>
</protein>
<dbReference type="RefSeq" id="WP_344326795.1">
    <property type="nucleotide sequence ID" value="NZ_BAAAPY010000004.1"/>
</dbReference>
<dbReference type="EMBL" id="BAAAPY010000004">
    <property type="protein sequence ID" value="GAA2077376.1"/>
    <property type="molecule type" value="Genomic_DNA"/>
</dbReference>
<dbReference type="InterPro" id="IPR036563">
    <property type="entry name" value="MoaE_sf"/>
</dbReference>
<comment type="caution">
    <text evidence="1">The sequence shown here is derived from an EMBL/GenBank/DDBJ whole genome shotgun (WGS) entry which is preliminary data.</text>
</comment>
<evidence type="ECO:0000313" key="2">
    <source>
        <dbReference type="Proteomes" id="UP001501480"/>
    </source>
</evidence>
<evidence type="ECO:0000313" key="1">
    <source>
        <dbReference type="EMBL" id="GAA2077376.1"/>
    </source>
</evidence>
<accession>A0ABN2VYT9</accession>
<dbReference type="Gene3D" id="3.90.1170.40">
    <property type="entry name" value="Molybdopterin biosynthesis MoaE subunit"/>
    <property type="match status" value="1"/>
</dbReference>
<dbReference type="Proteomes" id="UP001501480">
    <property type="component" value="Unassembled WGS sequence"/>
</dbReference>
<dbReference type="CDD" id="cd00756">
    <property type="entry name" value="MoaE"/>
    <property type="match status" value="1"/>
</dbReference>
<reference evidence="1 2" key="1">
    <citation type="journal article" date="2019" name="Int. J. Syst. Evol. Microbiol.">
        <title>The Global Catalogue of Microorganisms (GCM) 10K type strain sequencing project: providing services to taxonomists for standard genome sequencing and annotation.</title>
        <authorList>
            <consortium name="The Broad Institute Genomics Platform"/>
            <consortium name="The Broad Institute Genome Sequencing Center for Infectious Disease"/>
            <person name="Wu L."/>
            <person name="Ma J."/>
        </authorList>
    </citation>
    <scope>NUCLEOTIDE SEQUENCE [LARGE SCALE GENOMIC DNA]</scope>
    <source>
        <strain evidence="1 2">JCM 15749</strain>
    </source>
</reference>
<proteinExistence type="predicted"/>
<organism evidence="1 2">
    <name type="scientific">Aeromicrobium halocynthiae</name>
    <dbReference type="NCBI Taxonomy" id="560557"/>
    <lineage>
        <taxon>Bacteria</taxon>
        <taxon>Bacillati</taxon>
        <taxon>Actinomycetota</taxon>
        <taxon>Actinomycetes</taxon>
        <taxon>Propionibacteriales</taxon>
        <taxon>Nocardioidaceae</taxon>
        <taxon>Aeromicrobium</taxon>
    </lineage>
</organism>